<protein>
    <submittedName>
        <fullName evidence="2">Dienelactone hydrolase family protein</fullName>
    </submittedName>
</protein>
<dbReference type="InterPro" id="IPR051049">
    <property type="entry name" value="Dienelactone_hydrolase-like"/>
</dbReference>
<evidence type="ECO:0000313" key="3">
    <source>
        <dbReference type="Proteomes" id="UP000694287"/>
    </source>
</evidence>
<dbReference type="Pfam" id="PF01738">
    <property type="entry name" value="DLH"/>
    <property type="match status" value="1"/>
</dbReference>
<reference evidence="2 3" key="1">
    <citation type="submission" date="2020-11" db="EMBL/GenBank/DDBJ databases">
        <title>Pseudonocardia abyssalis sp. nov. and Pseudonocardia oceani sp. nov., description and phylogenomic analysis of two novel actinomycetes isolated from the deep Southern Ocean.</title>
        <authorList>
            <person name="Parra J."/>
        </authorList>
    </citation>
    <scope>NUCLEOTIDE SEQUENCE [LARGE SCALE GENOMIC DNA]</scope>
    <source>
        <strain evidence="2 3">KRD-168</strain>
    </source>
</reference>
<dbReference type="PANTHER" id="PTHR46623:SF6">
    <property type="entry name" value="ALPHA_BETA-HYDROLASES SUPERFAMILY PROTEIN"/>
    <property type="match status" value="1"/>
</dbReference>
<dbReference type="Proteomes" id="UP000694287">
    <property type="component" value="Unassembled WGS sequence"/>
</dbReference>
<feature type="domain" description="Dienelactone hydrolase" evidence="1">
    <location>
        <begin position="1"/>
        <end position="227"/>
    </location>
</feature>
<keyword evidence="2" id="KW-0378">Hydrolase</keyword>
<evidence type="ECO:0000259" key="1">
    <source>
        <dbReference type="Pfam" id="PF01738"/>
    </source>
</evidence>
<name>A0ABS6UNI6_9PSEU</name>
<proteinExistence type="predicted"/>
<accession>A0ABS6UNI6</accession>
<evidence type="ECO:0000313" key="2">
    <source>
        <dbReference type="EMBL" id="MBW0133818.1"/>
    </source>
</evidence>
<organism evidence="2 3">
    <name type="scientific">Pseudonocardia abyssalis</name>
    <dbReference type="NCBI Taxonomy" id="2792008"/>
    <lineage>
        <taxon>Bacteria</taxon>
        <taxon>Bacillati</taxon>
        <taxon>Actinomycetota</taxon>
        <taxon>Actinomycetes</taxon>
        <taxon>Pseudonocardiales</taxon>
        <taxon>Pseudonocardiaceae</taxon>
        <taxon>Pseudonocardia</taxon>
    </lineage>
</organism>
<sequence length="243" mass="25781">MPTYLAVPDGPGPWPGVVVVHDMLGMTHDLRRQADWLAGAGYLAAAPDLYRAGRRTTCLVRMIRDARARRGRTFDDIEAVRGLLAARPDCTGRIGVIGFCMGGGFALLLAPGHGFDVASVNYGTATKDVYRADVLAGSCPVVGSYGALDRSNRGTAERLEGILTAVGVEHDIRTYPDAGHAFLNDHDPADVPPVMAVLGRLSGGADSYHEPSARDARARILAFFARHLDAGSVRTTTPRGGTT</sequence>
<dbReference type="PANTHER" id="PTHR46623">
    <property type="entry name" value="CARBOXYMETHYLENEBUTENOLIDASE-RELATED"/>
    <property type="match status" value="1"/>
</dbReference>
<dbReference type="EMBL" id="JADQDK010000001">
    <property type="protein sequence ID" value="MBW0133818.1"/>
    <property type="molecule type" value="Genomic_DNA"/>
</dbReference>
<gene>
    <name evidence="2" type="ORF">I4I81_06075</name>
</gene>
<dbReference type="InterPro" id="IPR002925">
    <property type="entry name" value="Dienelactn_hydro"/>
</dbReference>
<keyword evidence="3" id="KW-1185">Reference proteome</keyword>
<dbReference type="GO" id="GO:0016787">
    <property type="term" value="F:hydrolase activity"/>
    <property type="evidence" value="ECO:0007669"/>
    <property type="project" value="UniProtKB-KW"/>
</dbReference>
<comment type="caution">
    <text evidence="2">The sequence shown here is derived from an EMBL/GenBank/DDBJ whole genome shotgun (WGS) entry which is preliminary data.</text>
</comment>